<protein>
    <submittedName>
        <fullName evidence="2">Uncharacterized protein</fullName>
    </submittedName>
</protein>
<reference evidence="2 3" key="1">
    <citation type="submission" date="2017-03" db="EMBL/GenBank/DDBJ databases">
        <title>WGS assembly of Porphyra umbilicalis.</title>
        <authorList>
            <person name="Brawley S.H."/>
            <person name="Blouin N.A."/>
            <person name="Ficko-Blean E."/>
            <person name="Wheeler G.L."/>
            <person name="Lohr M."/>
            <person name="Goodson H.V."/>
            <person name="Jenkins J.W."/>
            <person name="Blaby-Haas C.E."/>
            <person name="Helliwell K.E."/>
            <person name="Chan C."/>
            <person name="Marriage T."/>
            <person name="Bhattacharya D."/>
            <person name="Klein A.S."/>
            <person name="Badis Y."/>
            <person name="Brodie J."/>
            <person name="Cao Y."/>
            <person name="Collen J."/>
            <person name="Dittami S.M."/>
            <person name="Gachon C.M."/>
            <person name="Green B.R."/>
            <person name="Karpowicz S."/>
            <person name="Kim J.W."/>
            <person name="Kudahl U."/>
            <person name="Lin S."/>
            <person name="Michel G."/>
            <person name="Mittag M."/>
            <person name="Olson B.J."/>
            <person name="Pangilinan J."/>
            <person name="Peng Y."/>
            <person name="Qiu H."/>
            <person name="Shu S."/>
            <person name="Singer J.T."/>
            <person name="Smith A.G."/>
            <person name="Sprecher B.N."/>
            <person name="Wagner V."/>
            <person name="Wang W."/>
            <person name="Wang Z.-Y."/>
            <person name="Yan J."/>
            <person name="Yarish C."/>
            <person name="Zoeuner-Riek S."/>
            <person name="Zhuang Y."/>
            <person name="Zou Y."/>
            <person name="Lindquist E.A."/>
            <person name="Grimwood J."/>
            <person name="Barry K."/>
            <person name="Rokhsar D.S."/>
            <person name="Schmutz J."/>
            <person name="Stiller J.W."/>
            <person name="Grossman A.R."/>
            <person name="Prochnik S.E."/>
        </authorList>
    </citation>
    <scope>NUCLEOTIDE SEQUENCE [LARGE SCALE GENOMIC DNA]</scope>
    <source>
        <strain evidence="2">4086291</strain>
    </source>
</reference>
<evidence type="ECO:0000313" key="3">
    <source>
        <dbReference type="Proteomes" id="UP000218209"/>
    </source>
</evidence>
<accession>A0A1X6NLZ6</accession>
<name>A0A1X6NLZ6_PORUM</name>
<proteinExistence type="predicted"/>
<dbReference type="EMBL" id="KV919474">
    <property type="protein sequence ID" value="OSX69607.1"/>
    <property type="molecule type" value="Genomic_DNA"/>
</dbReference>
<evidence type="ECO:0000256" key="1">
    <source>
        <dbReference type="SAM" id="MobiDB-lite"/>
    </source>
</evidence>
<feature type="region of interest" description="Disordered" evidence="1">
    <location>
        <begin position="184"/>
        <end position="208"/>
    </location>
</feature>
<organism evidence="2 3">
    <name type="scientific">Porphyra umbilicalis</name>
    <name type="common">Purple laver</name>
    <name type="synonym">Red alga</name>
    <dbReference type="NCBI Taxonomy" id="2786"/>
    <lineage>
        <taxon>Eukaryota</taxon>
        <taxon>Rhodophyta</taxon>
        <taxon>Bangiophyceae</taxon>
        <taxon>Bangiales</taxon>
        <taxon>Bangiaceae</taxon>
        <taxon>Porphyra</taxon>
    </lineage>
</organism>
<evidence type="ECO:0000313" key="2">
    <source>
        <dbReference type="EMBL" id="OSX69607.1"/>
    </source>
</evidence>
<dbReference type="Proteomes" id="UP000218209">
    <property type="component" value="Unassembled WGS sequence"/>
</dbReference>
<gene>
    <name evidence="2" type="ORF">BU14_1356s0003</name>
</gene>
<keyword evidence="3" id="KW-1185">Reference proteome</keyword>
<sequence>MRGTLCRWYCTLYPCVYVAVKCTPTARPATHGVPLHHRTSSRISALPVRRGCLGGMQCYTRLPCRPCRAWSACCPRRACSACYPRRSYAPSTRRVAPSPPPPPGLSSRMRRLPYIGALVAPTRNAPTLPSTSAPYINFDAAPTTELAGRRPSPVSRAPSDRRLARALLVPPDRRRGRLCLPRDQSRRRPHTRECAARPPPHVKGVPLEGLAPPRAPPSAEHQVHEVLCRHDRVVVQLRAAALPVGIPSRGRQTRLAPRRAYAGAGRCDEELECRLNGRRPRRRPRVAIDGRPPAAVARGGAGGGDLQEGGHPVIGVQTQCRRRHMSWRTWGGGRRAEQAGVGQAECPHRRQAAGGRSGRRLEVRELVRGHVVGGA</sequence>
<feature type="compositionally biased region" description="Basic and acidic residues" evidence="1">
    <location>
        <begin position="184"/>
        <end position="195"/>
    </location>
</feature>
<feature type="region of interest" description="Disordered" evidence="1">
    <location>
        <begin position="292"/>
        <end position="312"/>
    </location>
</feature>
<dbReference type="AlphaFoldDB" id="A0A1X6NLZ6"/>